<organism evidence="1 2">
    <name type="scientific">Natrinema salaciae</name>
    <dbReference type="NCBI Taxonomy" id="1186196"/>
    <lineage>
        <taxon>Archaea</taxon>
        <taxon>Methanobacteriati</taxon>
        <taxon>Methanobacteriota</taxon>
        <taxon>Stenosarchaea group</taxon>
        <taxon>Halobacteria</taxon>
        <taxon>Halobacteriales</taxon>
        <taxon>Natrialbaceae</taxon>
        <taxon>Natrinema</taxon>
    </lineage>
</organism>
<evidence type="ECO:0000313" key="2">
    <source>
        <dbReference type="Proteomes" id="UP000199114"/>
    </source>
</evidence>
<protein>
    <submittedName>
        <fullName evidence="1">Uncharacterized protein</fullName>
    </submittedName>
</protein>
<name>A0A1H9CPC6_9EURY</name>
<keyword evidence="2" id="KW-1185">Reference proteome</keyword>
<sequence length="60" mass="6761">MYCDLQKSGSVLLFSRSTSKLLFCFSNPDSKIVCNPVSELNRTDRIAVTGHLHYILNLIT</sequence>
<gene>
    <name evidence="1" type="ORF">SAMN04489841_1115</name>
</gene>
<reference evidence="2" key="1">
    <citation type="submission" date="2016-10" db="EMBL/GenBank/DDBJ databases">
        <authorList>
            <person name="Varghese N."/>
            <person name="Submissions S."/>
        </authorList>
    </citation>
    <scope>NUCLEOTIDE SEQUENCE [LARGE SCALE GENOMIC DNA]</scope>
    <source>
        <strain evidence="2">DSM 25055</strain>
    </source>
</reference>
<dbReference type="Proteomes" id="UP000199114">
    <property type="component" value="Unassembled WGS sequence"/>
</dbReference>
<dbReference type="EMBL" id="FOFD01000001">
    <property type="protein sequence ID" value="SEQ03014.1"/>
    <property type="molecule type" value="Genomic_DNA"/>
</dbReference>
<accession>A0A1H9CPC6</accession>
<dbReference type="AlphaFoldDB" id="A0A1H9CPC6"/>
<proteinExistence type="predicted"/>
<evidence type="ECO:0000313" key="1">
    <source>
        <dbReference type="EMBL" id="SEQ03014.1"/>
    </source>
</evidence>